<keyword evidence="3" id="KW-1185">Reference proteome</keyword>
<keyword evidence="1" id="KW-0472">Membrane</keyword>
<protein>
    <submittedName>
        <fullName evidence="2">Uncharacterized protein</fullName>
    </submittedName>
</protein>
<sequence>MAPLANNGEDESVAFAFFYGFMAVMAVALAYLCALGVLSVVNGDLAGQNPKDRALAMHFASEPPKRANGRRAVVSREEDDIVVQGIAEQAALYERARQILANDEYNPPECDEP</sequence>
<dbReference type="Proteomes" id="UP000076532">
    <property type="component" value="Unassembled WGS sequence"/>
</dbReference>
<organism evidence="2 3">
    <name type="scientific">Athelia psychrophila</name>
    <dbReference type="NCBI Taxonomy" id="1759441"/>
    <lineage>
        <taxon>Eukaryota</taxon>
        <taxon>Fungi</taxon>
        <taxon>Dikarya</taxon>
        <taxon>Basidiomycota</taxon>
        <taxon>Agaricomycotina</taxon>
        <taxon>Agaricomycetes</taxon>
        <taxon>Agaricomycetidae</taxon>
        <taxon>Atheliales</taxon>
        <taxon>Atheliaceae</taxon>
        <taxon>Athelia</taxon>
    </lineage>
</organism>
<keyword evidence="1" id="KW-1133">Transmembrane helix</keyword>
<dbReference type="AlphaFoldDB" id="A0A166VF46"/>
<reference evidence="2 3" key="1">
    <citation type="journal article" date="2016" name="Mol. Biol. Evol.">
        <title>Comparative Genomics of Early-Diverging Mushroom-Forming Fungi Provides Insights into the Origins of Lignocellulose Decay Capabilities.</title>
        <authorList>
            <person name="Nagy L.G."/>
            <person name="Riley R."/>
            <person name="Tritt A."/>
            <person name="Adam C."/>
            <person name="Daum C."/>
            <person name="Floudas D."/>
            <person name="Sun H."/>
            <person name="Yadav J.S."/>
            <person name="Pangilinan J."/>
            <person name="Larsson K.H."/>
            <person name="Matsuura K."/>
            <person name="Barry K."/>
            <person name="Labutti K."/>
            <person name="Kuo R."/>
            <person name="Ohm R.A."/>
            <person name="Bhattacharya S.S."/>
            <person name="Shirouzu T."/>
            <person name="Yoshinaga Y."/>
            <person name="Martin F.M."/>
            <person name="Grigoriev I.V."/>
            <person name="Hibbett D.S."/>
        </authorList>
    </citation>
    <scope>NUCLEOTIDE SEQUENCE [LARGE SCALE GENOMIC DNA]</scope>
    <source>
        <strain evidence="2 3">CBS 109695</strain>
    </source>
</reference>
<accession>A0A166VF46</accession>
<name>A0A166VF46_9AGAM</name>
<feature type="transmembrane region" description="Helical" evidence="1">
    <location>
        <begin position="16"/>
        <end position="41"/>
    </location>
</feature>
<proteinExistence type="predicted"/>
<dbReference type="EMBL" id="KV417485">
    <property type="protein sequence ID" value="KZP32662.1"/>
    <property type="molecule type" value="Genomic_DNA"/>
</dbReference>
<keyword evidence="1" id="KW-0812">Transmembrane</keyword>
<gene>
    <name evidence="2" type="ORF">FIBSPDRAFT_1017497</name>
</gene>
<evidence type="ECO:0000313" key="2">
    <source>
        <dbReference type="EMBL" id="KZP32662.1"/>
    </source>
</evidence>
<evidence type="ECO:0000313" key="3">
    <source>
        <dbReference type="Proteomes" id="UP000076532"/>
    </source>
</evidence>
<evidence type="ECO:0000256" key="1">
    <source>
        <dbReference type="SAM" id="Phobius"/>
    </source>
</evidence>